<feature type="transmembrane region" description="Helical" evidence="6">
    <location>
        <begin position="352"/>
        <end position="373"/>
    </location>
</feature>
<comment type="caution">
    <text evidence="8">The sequence shown here is derived from an EMBL/GenBank/DDBJ whole genome shotgun (WGS) entry which is preliminary data.</text>
</comment>
<name>A0A495A145_9BACI</name>
<feature type="transmembrane region" description="Helical" evidence="6">
    <location>
        <begin position="51"/>
        <end position="73"/>
    </location>
</feature>
<dbReference type="PANTHER" id="PTHR33406">
    <property type="entry name" value="MEMBRANE PROTEIN MJ1562-RELATED"/>
    <property type="match status" value="1"/>
</dbReference>
<evidence type="ECO:0000256" key="2">
    <source>
        <dbReference type="ARBA" id="ARBA00022475"/>
    </source>
</evidence>
<dbReference type="Proteomes" id="UP000269301">
    <property type="component" value="Unassembled WGS sequence"/>
</dbReference>
<dbReference type="PROSITE" id="PS50156">
    <property type="entry name" value="SSD"/>
    <property type="match status" value="2"/>
</dbReference>
<keyword evidence="5 6" id="KW-0472">Membrane</keyword>
<dbReference type="InterPro" id="IPR050545">
    <property type="entry name" value="Mycobact_MmpL"/>
</dbReference>
<dbReference type="PANTHER" id="PTHR33406:SF13">
    <property type="entry name" value="MEMBRANE PROTEIN YDFJ"/>
    <property type="match status" value="1"/>
</dbReference>
<evidence type="ECO:0000256" key="4">
    <source>
        <dbReference type="ARBA" id="ARBA00022989"/>
    </source>
</evidence>
<evidence type="ECO:0000256" key="6">
    <source>
        <dbReference type="SAM" id="Phobius"/>
    </source>
</evidence>
<feature type="transmembrane region" description="Helical" evidence="6">
    <location>
        <begin position="108"/>
        <end position="128"/>
    </location>
</feature>
<feature type="transmembrane region" description="Helical" evidence="6">
    <location>
        <begin position="301"/>
        <end position="319"/>
    </location>
</feature>
<feature type="domain" description="SSD" evidence="7">
    <location>
        <begin position="1"/>
        <end position="73"/>
    </location>
</feature>
<feature type="transmembrane region" description="Helical" evidence="6">
    <location>
        <begin position="428"/>
        <end position="452"/>
    </location>
</feature>
<dbReference type="Pfam" id="PF03176">
    <property type="entry name" value="MMPL"/>
    <property type="match status" value="1"/>
</dbReference>
<dbReference type="SUPFAM" id="SSF82866">
    <property type="entry name" value="Multidrug efflux transporter AcrB transmembrane domain"/>
    <property type="match status" value="2"/>
</dbReference>
<evidence type="ECO:0000256" key="1">
    <source>
        <dbReference type="ARBA" id="ARBA00004651"/>
    </source>
</evidence>
<reference evidence="8 9" key="1">
    <citation type="journal article" date="2016" name="Int. J. Syst. Evol. Microbiol.">
        <title>Oceanobacillus halophilus sp. nov., a novel moderately halophilic bacterium from a hypersaline lake.</title>
        <authorList>
            <person name="Amoozegar M.A."/>
            <person name="Bagheri M."/>
            <person name="Makhdoumi A."/>
            <person name="Nikou M.M."/>
            <person name="Fazeli S.A.S."/>
            <person name="Schumann P."/>
            <person name="Sproer C."/>
            <person name="Sanchez-Porro C."/>
            <person name="Ventosa A."/>
        </authorList>
    </citation>
    <scope>NUCLEOTIDE SEQUENCE [LARGE SCALE GENOMIC DNA]</scope>
    <source>
        <strain evidence="8 9">DSM 23996</strain>
    </source>
</reference>
<dbReference type="Gene3D" id="1.20.1640.10">
    <property type="entry name" value="Multidrug efflux transporter AcrB transmembrane domain"/>
    <property type="match status" value="2"/>
</dbReference>
<accession>A0A495A145</accession>
<feature type="transmembrane region" description="Helical" evidence="6">
    <location>
        <begin position="400"/>
        <end position="422"/>
    </location>
</feature>
<sequence length="471" mass="52704">MNNDKKKAKASLNKTITKMVPAVLTAMIATTLGFISLYTSPVPMIQDFGKMLTIGLVVSFILGIFLLIPILFIRDYFFSEDKGKQRQLRKKIPSNIDKVLDWITGKTITFRWGIIIIVAVTAAFGIWMDLDADAETDVETFMPQDTQELNDIHKLRDVIGTTDQISIVYESDDIFSDQVNTWVDDLTESLETEFPDVVVKTNSLTSVVKQMNDEELPEAEEFKEEVANIPEDQLKLFLNESETKGVISIGIEHLEAYDLELFIDDLGVYLENNDLVTVDTTITGKSVLDVEMIQGLTTGRYQMTLIGMGLVFLSLLVIYRNLVKAFIPLLPIIFIVGWSGLIMYFLDMSYTPLTATLGALIIGIGTEFTVLIMERYYEEREKGYQSREAIKMANKNIGKAVFVSAITTIGGFSALLASDFVILNNFGLMTLINISLALFSTLIVMPPILIILDRFVKIKQSNLISSHTGLS</sequence>
<keyword evidence="3 6" id="KW-0812">Transmembrane</keyword>
<dbReference type="OrthoDB" id="9809027at2"/>
<comment type="subcellular location">
    <subcellularLocation>
        <location evidence="1">Cell membrane</location>
        <topology evidence="1">Multi-pass membrane protein</topology>
    </subcellularLocation>
</comment>
<dbReference type="RefSeq" id="WP_121204345.1">
    <property type="nucleotide sequence ID" value="NZ_RBZP01000007.1"/>
</dbReference>
<dbReference type="InterPro" id="IPR000731">
    <property type="entry name" value="SSD"/>
</dbReference>
<feature type="domain" description="SSD" evidence="7">
    <location>
        <begin position="342"/>
        <end position="451"/>
    </location>
</feature>
<evidence type="ECO:0000313" key="9">
    <source>
        <dbReference type="Proteomes" id="UP000269301"/>
    </source>
</evidence>
<feature type="transmembrane region" description="Helical" evidence="6">
    <location>
        <begin position="326"/>
        <end position="346"/>
    </location>
</feature>
<evidence type="ECO:0000256" key="5">
    <source>
        <dbReference type="ARBA" id="ARBA00023136"/>
    </source>
</evidence>
<gene>
    <name evidence="8" type="ORF">D8M06_10410</name>
</gene>
<keyword evidence="9" id="KW-1185">Reference proteome</keyword>
<evidence type="ECO:0000313" key="8">
    <source>
        <dbReference type="EMBL" id="RKQ33183.1"/>
    </source>
</evidence>
<dbReference type="GO" id="GO:0005886">
    <property type="term" value="C:plasma membrane"/>
    <property type="evidence" value="ECO:0007669"/>
    <property type="project" value="UniProtKB-SubCell"/>
</dbReference>
<dbReference type="InterPro" id="IPR004869">
    <property type="entry name" value="MMPL_dom"/>
</dbReference>
<keyword evidence="2" id="KW-1003">Cell membrane</keyword>
<dbReference type="EMBL" id="RBZP01000007">
    <property type="protein sequence ID" value="RKQ33183.1"/>
    <property type="molecule type" value="Genomic_DNA"/>
</dbReference>
<protein>
    <recommendedName>
        <fullName evidence="7">SSD domain-containing protein</fullName>
    </recommendedName>
</protein>
<organism evidence="8 9">
    <name type="scientific">Oceanobacillus halophilus</name>
    <dbReference type="NCBI Taxonomy" id="930130"/>
    <lineage>
        <taxon>Bacteria</taxon>
        <taxon>Bacillati</taxon>
        <taxon>Bacillota</taxon>
        <taxon>Bacilli</taxon>
        <taxon>Bacillales</taxon>
        <taxon>Bacillaceae</taxon>
        <taxon>Oceanobacillus</taxon>
    </lineage>
</organism>
<proteinExistence type="predicted"/>
<keyword evidence="4 6" id="KW-1133">Transmembrane helix</keyword>
<evidence type="ECO:0000256" key="3">
    <source>
        <dbReference type="ARBA" id="ARBA00022692"/>
    </source>
</evidence>
<feature type="transmembrane region" description="Helical" evidence="6">
    <location>
        <begin position="20"/>
        <end position="39"/>
    </location>
</feature>
<dbReference type="AlphaFoldDB" id="A0A495A145"/>
<evidence type="ECO:0000259" key="7">
    <source>
        <dbReference type="PROSITE" id="PS50156"/>
    </source>
</evidence>